<dbReference type="GO" id="GO:0005524">
    <property type="term" value="F:ATP binding"/>
    <property type="evidence" value="ECO:0007669"/>
    <property type="project" value="UniProtKB-KW"/>
</dbReference>
<evidence type="ECO:0000256" key="1">
    <source>
        <dbReference type="ARBA" id="ARBA00000085"/>
    </source>
</evidence>
<feature type="transmembrane region" description="Helical" evidence="9">
    <location>
        <begin position="65"/>
        <end position="84"/>
    </location>
</feature>
<feature type="transmembrane region" description="Helical" evidence="9">
    <location>
        <begin position="120"/>
        <end position="144"/>
    </location>
</feature>
<feature type="transmembrane region" description="Helical" evidence="9">
    <location>
        <begin position="91"/>
        <end position="114"/>
    </location>
</feature>
<reference evidence="12 13" key="1">
    <citation type="submission" date="2016-12" db="EMBL/GenBank/DDBJ databases">
        <title>The draft genome sequence of Actinophytocola sp. 11-183.</title>
        <authorList>
            <person name="Wang W."/>
            <person name="Yuan L."/>
        </authorList>
    </citation>
    <scope>NUCLEOTIDE SEQUENCE [LARGE SCALE GENOMIC DNA]</scope>
    <source>
        <strain evidence="12 13">11-183</strain>
    </source>
</reference>
<feature type="domain" description="Histidine kinase/HSP90-like ATPase" evidence="10">
    <location>
        <begin position="270"/>
        <end position="357"/>
    </location>
</feature>
<dbReference type="InterPro" id="IPR036890">
    <property type="entry name" value="HATPase_C_sf"/>
</dbReference>
<keyword evidence="9" id="KW-1133">Transmembrane helix</keyword>
<evidence type="ECO:0000256" key="6">
    <source>
        <dbReference type="ARBA" id="ARBA00022777"/>
    </source>
</evidence>
<name>A0A1Q8CGR7_9PSEU</name>
<keyword evidence="6" id="KW-0418">Kinase</keyword>
<proteinExistence type="predicted"/>
<sequence>MLGPAGPIADTPVVFPLVLATAVAALAALGNAFWWSRRVLPSATVAFGLSLGVTATYRGPGDNAVAGWLLVETVGALCVLVQVARRPPVRPAVAGAAFGIAALGSAPLRIGLWLTPPSPVWEVVAVCAVWTLLAAAAAGVGAYLRSLDRRRERSVAAARREQRLRLARDLHDWLAHEMTGIVLAAQAGQLDGTDPVRALGQIEEAGVRGLAAMDRALRLLRTATADQAAAQTVTMAEVAAVVERFAETSGAEVTCEIADIGTQRPEVVATVHRVVLESLTNVRRHAGDPGTVLVAVAEADGEVVVEVSDDGDQRRRRSRRGGTGLAGLAEWVSALDGTLTAGPARPRGWAVRATVPL</sequence>
<evidence type="ECO:0000313" key="13">
    <source>
        <dbReference type="Proteomes" id="UP000185596"/>
    </source>
</evidence>
<evidence type="ECO:0000259" key="10">
    <source>
        <dbReference type="Pfam" id="PF02518"/>
    </source>
</evidence>
<evidence type="ECO:0000256" key="2">
    <source>
        <dbReference type="ARBA" id="ARBA00012438"/>
    </source>
</evidence>
<evidence type="ECO:0000259" key="11">
    <source>
        <dbReference type="Pfam" id="PF07730"/>
    </source>
</evidence>
<evidence type="ECO:0000256" key="7">
    <source>
        <dbReference type="ARBA" id="ARBA00022840"/>
    </source>
</evidence>
<evidence type="ECO:0000256" key="8">
    <source>
        <dbReference type="ARBA" id="ARBA00023012"/>
    </source>
</evidence>
<evidence type="ECO:0000313" key="12">
    <source>
        <dbReference type="EMBL" id="OLF13534.1"/>
    </source>
</evidence>
<feature type="domain" description="Signal transduction histidine kinase subgroup 3 dimerisation and phosphoacceptor" evidence="11">
    <location>
        <begin position="163"/>
        <end position="223"/>
    </location>
</feature>
<dbReference type="AlphaFoldDB" id="A0A1Q8CGR7"/>
<dbReference type="GO" id="GO:0000155">
    <property type="term" value="F:phosphorelay sensor kinase activity"/>
    <property type="evidence" value="ECO:0007669"/>
    <property type="project" value="InterPro"/>
</dbReference>
<keyword evidence="3" id="KW-0597">Phosphoprotein</keyword>
<dbReference type="Pfam" id="PF07730">
    <property type="entry name" value="HisKA_3"/>
    <property type="match status" value="1"/>
</dbReference>
<evidence type="ECO:0000256" key="9">
    <source>
        <dbReference type="SAM" id="Phobius"/>
    </source>
</evidence>
<comment type="catalytic activity">
    <reaction evidence="1">
        <text>ATP + protein L-histidine = ADP + protein N-phospho-L-histidine.</text>
        <dbReference type="EC" id="2.7.13.3"/>
    </reaction>
</comment>
<dbReference type="InterPro" id="IPR050482">
    <property type="entry name" value="Sensor_HK_TwoCompSys"/>
</dbReference>
<keyword evidence="8" id="KW-0902">Two-component regulatory system</keyword>
<keyword evidence="13" id="KW-1185">Reference proteome</keyword>
<dbReference type="PANTHER" id="PTHR24421:SF10">
    <property type="entry name" value="NITRATE_NITRITE SENSOR PROTEIN NARQ"/>
    <property type="match status" value="1"/>
</dbReference>
<evidence type="ECO:0000256" key="5">
    <source>
        <dbReference type="ARBA" id="ARBA00022741"/>
    </source>
</evidence>
<evidence type="ECO:0000256" key="4">
    <source>
        <dbReference type="ARBA" id="ARBA00022679"/>
    </source>
</evidence>
<dbReference type="SUPFAM" id="SSF55874">
    <property type="entry name" value="ATPase domain of HSP90 chaperone/DNA topoisomerase II/histidine kinase"/>
    <property type="match status" value="1"/>
</dbReference>
<organism evidence="12 13">
    <name type="scientific">Actinophytocola xanthii</name>
    <dbReference type="NCBI Taxonomy" id="1912961"/>
    <lineage>
        <taxon>Bacteria</taxon>
        <taxon>Bacillati</taxon>
        <taxon>Actinomycetota</taxon>
        <taxon>Actinomycetes</taxon>
        <taxon>Pseudonocardiales</taxon>
        <taxon>Pseudonocardiaceae</taxon>
    </lineage>
</organism>
<comment type="caution">
    <text evidence="12">The sequence shown here is derived from an EMBL/GenBank/DDBJ whole genome shotgun (WGS) entry which is preliminary data.</text>
</comment>
<dbReference type="EC" id="2.7.13.3" evidence="2"/>
<keyword evidence="4" id="KW-0808">Transferase</keyword>
<feature type="transmembrane region" description="Helical" evidence="9">
    <location>
        <begin position="12"/>
        <end position="32"/>
    </location>
</feature>
<dbReference type="InterPro" id="IPR003594">
    <property type="entry name" value="HATPase_dom"/>
</dbReference>
<dbReference type="CDD" id="cd16917">
    <property type="entry name" value="HATPase_UhpB-NarQ-NarX-like"/>
    <property type="match status" value="1"/>
</dbReference>
<dbReference type="GO" id="GO:0046983">
    <property type="term" value="F:protein dimerization activity"/>
    <property type="evidence" value="ECO:0007669"/>
    <property type="project" value="InterPro"/>
</dbReference>
<dbReference type="InterPro" id="IPR011712">
    <property type="entry name" value="Sig_transdc_His_kin_sub3_dim/P"/>
</dbReference>
<dbReference type="Pfam" id="PF02518">
    <property type="entry name" value="HATPase_c"/>
    <property type="match status" value="1"/>
</dbReference>
<keyword evidence="9" id="KW-0812">Transmembrane</keyword>
<keyword evidence="7" id="KW-0067">ATP-binding</keyword>
<dbReference type="EMBL" id="MSIE01000054">
    <property type="protein sequence ID" value="OLF13534.1"/>
    <property type="molecule type" value="Genomic_DNA"/>
</dbReference>
<protein>
    <recommendedName>
        <fullName evidence="2">histidine kinase</fullName>
        <ecNumber evidence="2">2.7.13.3</ecNumber>
    </recommendedName>
</protein>
<keyword evidence="5" id="KW-0547">Nucleotide-binding</keyword>
<dbReference type="STRING" id="1912961.BU204_26915"/>
<dbReference type="Proteomes" id="UP000185596">
    <property type="component" value="Unassembled WGS sequence"/>
</dbReference>
<dbReference type="GO" id="GO:0016020">
    <property type="term" value="C:membrane"/>
    <property type="evidence" value="ECO:0007669"/>
    <property type="project" value="InterPro"/>
</dbReference>
<gene>
    <name evidence="12" type="ORF">BU204_26915</name>
</gene>
<evidence type="ECO:0000256" key="3">
    <source>
        <dbReference type="ARBA" id="ARBA00022553"/>
    </source>
</evidence>
<accession>A0A1Q8CGR7</accession>
<dbReference type="Gene3D" id="3.30.565.10">
    <property type="entry name" value="Histidine kinase-like ATPase, C-terminal domain"/>
    <property type="match status" value="1"/>
</dbReference>
<keyword evidence="9" id="KW-0472">Membrane</keyword>
<dbReference type="PANTHER" id="PTHR24421">
    <property type="entry name" value="NITRATE/NITRITE SENSOR PROTEIN NARX-RELATED"/>
    <property type="match status" value="1"/>
</dbReference>